<feature type="region of interest" description="Disordered" evidence="6">
    <location>
        <begin position="68"/>
        <end position="113"/>
    </location>
</feature>
<dbReference type="Pfam" id="PF05406">
    <property type="entry name" value="WGR"/>
    <property type="match status" value="1"/>
</dbReference>
<dbReference type="GO" id="GO:0006302">
    <property type="term" value="P:double-strand break repair"/>
    <property type="evidence" value="ECO:0007669"/>
    <property type="project" value="TreeGrafter"/>
</dbReference>
<keyword evidence="2" id="KW-0328">Glycosyltransferase</keyword>
<dbReference type="SMART" id="SM00773">
    <property type="entry name" value="WGR"/>
    <property type="match status" value="1"/>
</dbReference>
<evidence type="ECO:0000256" key="1">
    <source>
        <dbReference type="ARBA" id="ARBA00012020"/>
    </source>
</evidence>
<dbReference type="EMBL" id="HBFR01011935">
    <property type="protein sequence ID" value="CAD8881422.1"/>
    <property type="molecule type" value="Transcribed_RNA"/>
</dbReference>
<reference evidence="9" key="1">
    <citation type="submission" date="2021-01" db="EMBL/GenBank/DDBJ databases">
        <authorList>
            <person name="Corre E."/>
            <person name="Pelletier E."/>
            <person name="Niang G."/>
            <person name="Scheremetjew M."/>
            <person name="Finn R."/>
            <person name="Kale V."/>
            <person name="Holt S."/>
            <person name="Cochrane G."/>
            <person name="Meng A."/>
            <person name="Brown T."/>
            <person name="Cohen L."/>
        </authorList>
    </citation>
    <scope>NUCLEOTIDE SEQUENCE</scope>
    <source>
        <strain evidence="9">308</strain>
    </source>
</reference>
<comment type="catalytic activity">
    <reaction evidence="5">
        <text>NAD(+) + (ADP-D-ribosyl)n-acceptor = nicotinamide + (ADP-D-ribosyl)n+1-acceptor + H(+).</text>
        <dbReference type="EC" id="2.4.2.30"/>
    </reaction>
</comment>
<dbReference type="SUPFAM" id="SSF142921">
    <property type="entry name" value="WGR domain-like"/>
    <property type="match status" value="1"/>
</dbReference>
<evidence type="ECO:0000256" key="6">
    <source>
        <dbReference type="SAM" id="MobiDB-lite"/>
    </source>
</evidence>
<feature type="domain" description="WGR" evidence="8">
    <location>
        <begin position="137"/>
        <end position="243"/>
    </location>
</feature>
<evidence type="ECO:0000256" key="5">
    <source>
        <dbReference type="ARBA" id="ARBA00033987"/>
    </source>
</evidence>
<dbReference type="PROSITE" id="PS51977">
    <property type="entry name" value="WGR"/>
    <property type="match status" value="1"/>
</dbReference>
<dbReference type="PANTHER" id="PTHR10459">
    <property type="entry name" value="DNA LIGASE"/>
    <property type="match status" value="1"/>
</dbReference>
<dbReference type="Gene3D" id="2.20.140.10">
    <property type="entry name" value="WGR domain"/>
    <property type="match status" value="1"/>
</dbReference>
<dbReference type="InterPro" id="IPR037197">
    <property type="entry name" value="WWE_dom_sf"/>
</dbReference>
<dbReference type="Gene3D" id="3.30.720.50">
    <property type="match status" value="1"/>
</dbReference>
<accession>A0A7S1FPG3</accession>
<dbReference type="InterPro" id="IPR036930">
    <property type="entry name" value="WGR_dom_sf"/>
</dbReference>
<dbReference type="GO" id="GO:0003950">
    <property type="term" value="F:NAD+ poly-ADP-ribosyltransferase activity"/>
    <property type="evidence" value="ECO:0007669"/>
    <property type="project" value="UniProtKB-EC"/>
</dbReference>
<keyword evidence="3" id="KW-0808">Transferase</keyword>
<evidence type="ECO:0000313" key="9">
    <source>
        <dbReference type="EMBL" id="CAD8881422.1"/>
    </source>
</evidence>
<sequence length="338" mass="38649">MFYLEYQSTRFWSCEKKWSRKVKIHFGKCGFGGTTIKKDFETAEDAQDYMDKQVSAKRIQGYVDVNIPETKNTTNSSASTQKSALTARSNSSRSLRTVTPTKEKVGLKRHAPPNLNNEEEIKVDSGLAKIDSALFSKVCVHPNLHAKLAVVDKKKNIDRYYILQVLIDNTTKRLKGTHKNIVPPMHYLFTRWGRTGTGGQAQLEGPFDGEEEVEEKFATVFRSKTGVDWSDAVPGMFPEEGKYSYLKNNINMKTRGKWHYFLRNDPLGKPDGWYPYDKQNSADTEELYKEYISSNNSVRFSTRFIHSESSGFTYEVDLVLMSQKNTMSGTLRSIARHI</sequence>
<organism evidence="9">
    <name type="scientific">Corethron hystrix</name>
    <dbReference type="NCBI Taxonomy" id="216773"/>
    <lineage>
        <taxon>Eukaryota</taxon>
        <taxon>Sar</taxon>
        <taxon>Stramenopiles</taxon>
        <taxon>Ochrophyta</taxon>
        <taxon>Bacillariophyta</taxon>
        <taxon>Coscinodiscophyceae</taxon>
        <taxon>Corethrophycidae</taxon>
        <taxon>Corethrales</taxon>
        <taxon>Corethraceae</taxon>
        <taxon>Corethron</taxon>
    </lineage>
</organism>
<dbReference type="Pfam" id="PF02825">
    <property type="entry name" value="WWE"/>
    <property type="match status" value="1"/>
</dbReference>
<dbReference type="GO" id="GO:1990404">
    <property type="term" value="F:NAD+-protein mono-ADP-ribosyltransferase activity"/>
    <property type="evidence" value="ECO:0007669"/>
    <property type="project" value="TreeGrafter"/>
</dbReference>
<feature type="compositionally biased region" description="Polar residues" evidence="6">
    <location>
        <begin position="69"/>
        <end position="100"/>
    </location>
</feature>
<dbReference type="AlphaFoldDB" id="A0A7S1FPG3"/>
<evidence type="ECO:0000256" key="3">
    <source>
        <dbReference type="ARBA" id="ARBA00022679"/>
    </source>
</evidence>
<dbReference type="InterPro" id="IPR050800">
    <property type="entry name" value="ARTD/PARP"/>
</dbReference>
<dbReference type="InterPro" id="IPR008893">
    <property type="entry name" value="WGR_domain"/>
</dbReference>
<dbReference type="SUPFAM" id="SSF117839">
    <property type="entry name" value="WWE domain"/>
    <property type="match status" value="1"/>
</dbReference>
<feature type="domain" description="WWE" evidence="7">
    <location>
        <begin position="244"/>
        <end position="336"/>
    </location>
</feature>
<dbReference type="EC" id="2.4.2.30" evidence="1"/>
<keyword evidence="4" id="KW-0520">NAD</keyword>
<evidence type="ECO:0000259" key="8">
    <source>
        <dbReference type="PROSITE" id="PS51977"/>
    </source>
</evidence>
<proteinExistence type="predicted"/>
<protein>
    <recommendedName>
        <fullName evidence="1">NAD(+) ADP-ribosyltransferase</fullName>
        <ecNumber evidence="1">2.4.2.30</ecNumber>
    </recommendedName>
</protein>
<evidence type="ECO:0000259" key="7">
    <source>
        <dbReference type="PROSITE" id="PS50918"/>
    </source>
</evidence>
<dbReference type="PANTHER" id="PTHR10459:SF60">
    <property type="entry name" value="POLY [ADP-RIBOSE] POLYMERASE 2"/>
    <property type="match status" value="1"/>
</dbReference>
<dbReference type="GO" id="GO:0070212">
    <property type="term" value="P:protein poly-ADP-ribosylation"/>
    <property type="evidence" value="ECO:0007669"/>
    <property type="project" value="TreeGrafter"/>
</dbReference>
<name>A0A7S1FPG3_9STRA</name>
<dbReference type="PROSITE" id="PS50918">
    <property type="entry name" value="WWE"/>
    <property type="match status" value="1"/>
</dbReference>
<evidence type="ECO:0000256" key="2">
    <source>
        <dbReference type="ARBA" id="ARBA00022676"/>
    </source>
</evidence>
<dbReference type="InterPro" id="IPR004170">
    <property type="entry name" value="WWE_dom"/>
</dbReference>
<dbReference type="GO" id="GO:0005730">
    <property type="term" value="C:nucleolus"/>
    <property type="evidence" value="ECO:0007669"/>
    <property type="project" value="TreeGrafter"/>
</dbReference>
<gene>
    <name evidence="9" type="ORF">CHYS00102_LOCUS8609</name>
</gene>
<evidence type="ECO:0000256" key="4">
    <source>
        <dbReference type="ARBA" id="ARBA00023027"/>
    </source>
</evidence>